<proteinExistence type="inferred from homology"/>
<dbReference type="GO" id="GO:0098719">
    <property type="term" value="P:sodium ion import across plasma membrane"/>
    <property type="evidence" value="ECO:0007669"/>
    <property type="project" value="TreeGrafter"/>
</dbReference>
<keyword evidence="9 10" id="KW-0739">Sodium transport</keyword>
<name>A0A560G168_9PROT</name>
<feature type="transmembrane region" description="Helical" evidence="10">
    <location>
        <begin position="277"/>
        <end position="302"/>
    </location>
</feature>
<feature type="transmembrane region" description="Helical" evidence="10">
    <location>
        <begin position="239"/>
        <end position="256"/>
    </location>
</feature>
<keyword evidence="6 10" id="KW-0915">Sodium</keyword>
<feature type="transmembrane region" description="Helical" evidence="10">
    <location>
        <begin position="322"/>
        <end position="347"/>
    </location>
</feature>
<sequence>METMTAVLILLVTVAVSGIIGRFVTRVPQPLIQVALGAALGWASGVPIVLNPDLFLLVFIPPLLFLDAWRFPATELRRLGGIIVTLAVGLVVFTVVGAGHVIHWLLPAVPLSTAFALAAVLSPTDAVAVSGMAAGGGMPRRLKHILEGEALLNDASGLVCLQFAVTAALTGTFSIGGAAVAFLWAAGGGLLVGMVVVAAVHLIQSWIIRLRGDSPGATILTMMLVPFAAYLAAEHLDMSGILAAVAAGMTLNLLPLEESGQVATRLQGTAVGDMIQFTLNGVIFVLLGWQLPGILVQAPMIAMQAGAPHTGPMDMPVSLGWLGLHVAAIVGALLVLRLVWVWLSLLITRAIARRRGGGARAGGPVGSTFRLVSVTTVSGVRGAVTLAGVLSLPVWLREGVAFPGRDVAIFLASGVILVSLPMASLMLPWLLRGLSMPGEDASVEEERVAEASLARAALRRLEQAHRAVSPAASEADLYTEAALRLMEFYRRQVEDPDMPVDARAQNRRRLAIEAELRLAAVRAKRDELARLHRTHAISDETWRRMMHSLDMMEASLGRSRVL</sequence>
<keyword evidence="2 10" id="KW-0813">Transport</keyword>
<feature type="transmembrane region" description="Helical" evidence="10">
    <location>
        <begin position="155"/>
        <end position="175"/>
    </location>
</feature>
<dbReference type="Proteomes" id="UP000316545">
    <property type="component" value="Unassembled WGS sequence"/>
</dbReference>
<evidence type="ECO:0000313" key="13">
    <source>
        <dbReference type="Proteomes" id="UP000316545"/>
    </source>
</evidence>
<dbReference type="EMBL" id="VITO01000006">
    <property type="protein sequence ID" value="TWB27638.1"/>
    <property type="molecule type" value="Genomic_DNA"/>
</dbReference>
<keyword evidence="8 10" id="KW-0472">Membrane</keyword>
<dbReference type="PANTHER" id="PTHR10110">
    <property type="entry name" value="SODIUM/HYDROGEN EXCHANGER"/>
    <property type="match status" value="1"/>
</dbReference>
<dbReference type="GO" id="GO:0015386">
    <property type="term" value="F:potassium:proton antiporter activity"/>
    <property type="evidence" value="ECO:0007669"/>
    <property type="project" value="TreeGrafter"/>
</dbReference>
<comment type="function">
    <text evidence="10">Na(+)/H(+) antiporter that extrudes sodium in exchange for external protons.</text>
</comment>
<feature type="domain" description="Cation/H+ exchanger transmembrane" evidence="11">
    <location>
        <begin position="12"/>
        <end position="432"/>
    </location>
</feature>
<reference evidence="12 13" key="1">
    <citation type="submission" date="2019-06" db="EMBL/GenBank/DDBJ databases">
        <title>Genomic Encyclopedia of Type Strains, Phase IV (KMG-V): Genome sequencing to study the core and pangenomes of soil and plant-associated prokaryotes.</title>
        <authorList>
            <person name="Whitman W."/>
        </authorList>
    </citation>
    <scope>NUCLEOTIDE SEQUENCE [LARGE SCALE GENOMIC DNA]</scope>
    <source>
        <strain evidence="12 13">BR 11865</strain>
    </source>
</reference>
<keyword evidence="10" id="KW-0997">Cell inner membrane</keyword>
<evidence type="ECO:0000256" key="8">
    <source>
        <dbReference type="ARBA" id="ARBA00023136"/>
    </source>
</evidence>
<gene>
    <name evidence="12" type="ORF">FBZ88_10698</name>
</gene>
<evidence type="ECO:0000256" key="7">
    <source>
        <dbReference type="ARBA" id="ARBA00023065"/>
    </source>
</evidence>
<dbReference type="InterPro" id="IPR006153">
    <property type="entry name" value="Cation/H_exchanger_TM"/>
</dbReference>
<comment type="subcellular location">
    <subcellularLocation>
        <location evidence="10">Cell inner membrane</location>
        <topology evidence="10">Multi-pass membrane protein</topology>
    </subcellularLocation>
    <subcellularLocation>
        <location evidence="1">Cell membrane</location>
        <topology evidence="1">Multi-pass membrane protein</topology>
    </subcellularLocation>
</comment>
<evidence type="ECO:0000256" key="5">
    <source>
        <dbReference type="ARBA" id="ARBA00022989"/>
    </source>
</evidence>
<evidence type="ECO:0000256" key="6">
    <source>
        <dbReference type="ARBA" id="ARBA00023053"/>
    </source>
</evidence>
<dbReference type="GO" id="GO:0015385">
    <property type="term" value="F:sodium:proton antiporter activity"/>
    <property type="evidence" value="ECO:0007669"/>
    <property type="project" value="InterPro"/>
</dbReference>
<feature type="transmembrane region" description="Helical" evidence="10">
    <location>
        <begin position="215"/>
        <end position="233"/>
    </location>
</feature>
<dbReference type="Gene3D" id="6.10.140.1330">
    <property type="match status" value="1"/>
</dbReference>
<feature type="transmembrane region" description="Helical" evidence="10">
    <location>
        <begin position="54"/>
        <end position="72"/>
    </location>
</feature>
<dbReference type="Pfam" id="PF00999">
    <property type="entry name" value="Na_H_Exchanger"/>
    <property type="match status" value="1"/>
</dbReference>
<evidence type="ECO:0000259" key="11">
    <source>
        <dbReference type="Pfam" id="PF00999"/>
    </source>
</evidence>
<comment type="caution">
    <text evidence="12">The sequence shown here is derived from an EMBL/GenBank/DDBJ whole genome shotgun (WGS) entry which is preliminary data.</text>
</comment>
<feature type="transmembrane region" description="Helical" evidence="10">
    <location>
        <begin position="407"/>
        <end position="431"/>
    </location>
</feature>
<keyword evidence="10" id="KW-0050">Antiport</keyword>
<keyword evidence="7 10" id="KW-0406">Ion transport</keyword>
<evidence type="ECO:0000256" key="3">
    <source>
        <dbReference type="ARBA" id="ARBA00022475"/>
    </source>
</evidence>
<protein>
    <submittedName>
        <fullName evidence="12">Sodium/proton antiporter (CPA1 family)</fullName>
    </submittedName>
</protein>
<feature type="transmembrane region" description="Helical" evidence="10">
    <location>
        <begin position="181"/>
        <end position="203"/>
    </location>
</feature>
<dbReference type="InterPro" id="IPR018422">
    <property type="entry name" value="Cation/H_exchanger_CPA1"/>
</dbReference>
<comment type="similarity">
    <text evidence="10">Belongs to the monovalent cation:proton antiporter 1 (CPA1) transporter (TC 2.A.36) family.</text>
</comment>
<organism evidence="12 13">
    <name type="scientific">Nitrospirillum amazonense</name>
    <dbReference type="NCBI Taxonomy" id="28077"/>
    <lineage>
        <taxon>Bacteria</taxon>
        <taxon>Pseudomonadati</taxon>
        <taxon>Pseudomonadota</taxon>
        <taxon>Alphaproteobacteria</taxon>
        <taxon>Rhodospirillales</taxon>
        <taxon>Azospirillaceae</taxon>
        <taxon>Nitrospirillum</taxon>
    </lineage>
</organism>
<evidence type="ECO:0000256" key="1">
    <source>
        <dbReference type="ARBA" id="ARBA00004651"/>
    </source>
</evidence>
<dbReference type="GO" id="GO:0005886">
    <property type="term" value="C:plasma membrane"/>
    <property type="evidence" value="ECO:0007669"/>
    <property type="project" value="UniProtKB-SubCell"/>
</dbReference>
<evidence type="ECO:0000313" key="12">
    <source>
        <dbReference type="EMBL" id="TWB27638.1"/>
    </source>
</evidence>
<evidence type="ECO:0000256" key="4">
    <source>
        <dbReference type="ARBA" id="ARBA00022692"/>
    </source>
</evidence>
<keyword evidence="5 10" id="KW-1133">Transmembrane helix</keyword>
<evidence type="ECO:0000256" key="9">
    <source>
        <dbReference type="ARBA" id="ARBA00023201"/>
    </source>
</evidence>
<feature type="transmembrane region" description="Helical" evidence="10">
    <location>
        <begin position="6"/>
        <end position="24"/>
    </location>
</feature>
<accession>A0A560G168</accession>
<evidence type="ECO:0000256" key="10">
    <source>
        <dbReference type="RuleBase" id="RU366002"/>
    </source>
</evidence>
<dbReference type="RefSeq" id="WP_145616755.1">
    <property type="nucleotide sequence ID" value="NZ_JAYNFR010000001.1"/>
</dbReference>
<feature type="transmembrane region" description="Helical" evidence="10">
    <location>
        <begin position="114"/>
        <end position="134"/>
    </location>
</feature>
<keyword evidence="3" id="KW-1003">Cell membrane</keyword>
<keyword evidence="13" id="KW-1185">Reference proteome</keyword>
<dbReference type="AlphaFoldDB" id="A0A560G168"/>
<keyword evidence="4 10" id="KW-0812">Transmembrane</keyword>
<feature type="transmembrane region" description="Helical" evidence="10">
    <location>
        <begin position="79"/>
        <end position="102"/>
    </location>
</feature>
<dbReference type="PANTHER" id="PTHR10110:SF86">
    <property type="entry name" value="SODIUM_HYDROGEN EXCHANGER 7"/>
    <property type="match status" value="1"/>
</dbReference>
<dbReference type="NCBIfam" id="TIGR00831">
    <property type="entry name" value="a_cpa1"/>
    <property type="match status" value="1"/>
</dbReference>
<dbReference type="GO" id="GO:0051453">
    <property type="term" value="P:regulation of intracellular pH"/>
    <property type="evidence" value="ECO:0007669"/>
    <property type="project" value="TreeGrafter"/>
</dbReference>
<evidence type="ECO:0000256" key="2">
    <source>
        <dbReference type="ARBA" id="ARBA00022448"/>
    </source>
</evidence>
<dbReference type="InterPro" id="IPR004705">
    <property type="entry name" value="Cation/H_exchanger_CPA1_bac"/>
</dbReference>